<reference evidence="1 2" key="1">
    <citation type="journal article" date="2018" name="G3 (Bethesda)">
        <title>Phylogenetic and Phylogenomic Definition of Rhizopus Species.</title>
        <authorList>
            <person name="Gryganskyi A.P."/>
            <person name="Golan J."/>
            <person name="Dolatabadi S."/>
            <person name="Mondo S."/>
            <person name="Robb S."/>
            <person name="Idnurm A."/>
            <person name="Muszewska A."/>
            <person name="Steczkiewicz K."/>
            <person name="Masonjones S."/>
            <person name="Liao H.L."/>
            <person name="Gajdeczka M.T."/>
            <person name="Anike F."/>
            <person name="Vuek A."/>
            <person name="Anishchenko I.M."/>
            <person name="Voigt K."/>
            <person name="de Hoog G.S."/>
            <person name="Smith M.E."/>
            <person name="Heitman J."/>
            <person name="Vilgalys R."/>
            <person name="Stajich J.E."/>
        </authorList>
    </citation>
    <scope>NUCLEOTIDE SEQUENCE [LARGE SCALE GENOMIC DNA]</scope>
    <source>
        <strain evidence="1 2">LSU 92-RS-03</strain>
    </source>
</reference>
<dbReference type="Proteomes" id="UP000253551">
    <property type="component" value="Unassembled WGS sequence"/>
</dbReference>
<name>A0A367IQB2_RHIST</name>
<protein>
    <submittedName>
        <fullName evidence="1">Uncharacterized protein</fullName>
    </submittedName>
</protein>
<gene>
    <name evidence="1" type="ORF">CU098_002914</name>
</gene>
<dbReference type="EMBL" id="PJQM01006436">
    <property type="protein sequence ID" value="RCH79681.1"/>
    <property type="molecule type" value="Genomic_DNA"/>
</dbReference>
<dbReference type="STRING" id="4846.A0A367IQB2"/>
<keyword evidence="2" id="KW-1185">Reference proteome</keyword>
<accession>A0A367IQB2</accession>
<proteinExistence type="predicted"/>
<evidence type="ECO:0000313" key="1">
    <source>
        <dbReference type="EMBL" id="RCH79681.1"/>
    </source>
</evidence>
<feature type="non-terminal residue" evidence="1">
    <location>
        <position position="127"/>
    </location>
</feature>
<sequence length="127" mass="14264">MSLTSENVDTAVDDILIGLRNLTERLPRKKFAGKIQERTLCGTYVDSIFRPIIENTDSGKQFSWPDFVGRILNNIVWNGPVTVGEVKGEDAKDDIYATLLDLIRIDRFSKQSIDSNFYEGVTGIHAV</sequence>
<dbReference type="OrthoDB" id="2248794at2759"/>
<comment type="caution">
    <text evidence="1">The sequence shown here is derived from an EMBL/GenBank/DDBJ whole genome shotgun (WGS) entry which is preliminary data.</text>
</comment>
<organism evidence="1 2">
    <name type="scientific">Rhizopus stolonifer</name>
    <name type="common">Rhizopus nigricans</name>
    <dbReference type="NCBI Taxonomy" id="4846"/>
    <lineage>
        <taxon>Eukaryota</taxon>
        <taxon>Fungi</taxon>
        <taxon>Fungi incertae sedis</taxon>
        <taxon>Mucoromycota</taxon>
        <taxon>Mucoromycotina</taxon>
        <taxon>Mucoromycetes</taxon>
        <taxon>Mucorales</taxon>
        <taxon>Mucorineae</taxon>
        <taxon>Rhizopodaceae</taxon>
        <taxon>Rhizopus</taxon>
    </lineage>
</organism>
<evidence type="ECO:0000313" key="2">
    <source>
        <dbReference type="Proteomes" id="UP000253551"/>
    </source>
</evidence>
<dbReference type="AlphaFoldDB" id="A0A367IQB2"/>